<evidence type="ECO:0000256" key="1">
    <source>
        <dbReference type="ARBA" id="ARBA00001561"/>
    </source>
</evidence>
<evidence type="ECO:0000256" key="4">
    <source>
        <dbReference type="SAM" id="Coils"/>
    </source>
</evidence>
<evidence type="ECO:0000256" key="2">
    <source>
        <dbReference type="ARBA" id="ARBA00011901"/>
    </source>
</evidence>
<dbReference type="GO" id="GO:0030288">
    <property type="term" value="C:outer membrane-bounded periplasmic space"/>
    <property type="evidence" value="ECO:0007669"/>
    <property type="project" value="TreeGrafter"/>
</dbReference>
<feature type="coiled-coil region" evidence="4">
    <location>
        <begin position="488"/>
        <end position="515"/>
    </location>
</feature>
<evidence type="ECO:0000259" key="6">
    <source>
        <dbReference type="SMART" id="SM00646"/>
    </source>
</evidence>
<organism evidence="7 8">
    <name type="scientific">Pedobacter insulae</name>
    <dbReference type="NCBI Taxonomy" id="414048"/>
    <lineage>
        <taxon>Bacteria</taxon>
        <taxon>Pseudomonadati</taxon>
        <taxon>Bacteroidota</taxon>
        <taxon>Sphingobacteriia</taxon>
        <taxon>Sphingobacteriales</taxon>
        <taxon>Sphingobacteriaceae</taxon>
        <taxon>Pedobacter</taxon>
    </lineage>
</organism>
<name>A0A1I2TKL5_9SPHI</name>
<dbReference type="PANTHER" id="PTHR30404">
    <property type="entry name" value="N-ACETYLMURAMOYL-L-ALANINE AMIDASE"/>
    <property type="match status" value="1"/>
</dbReference>
<feature type="transmembrane region" description="Helical" evidence="5">
    <location>
        <begin position="36"/>
        <end position="55"/>
    </location>
</feature>
<dbReference type="Pfam" id="PF05569">
    <property type="entry name" value="Peptidase_M56"/>
    <property type="match status" value="1"/>
</dbReference>
<keyword evidence="5" id="KW-0472">Membrane</keyword>
<dbReference type="PANTHER" id="PTHR30404:SF0">
    <property type="entry name" value="N-ACETYLMURAMOYL-L-ALANINE AMIDASE AMIC"/>
    <property type="match status" value="1"/>
</dbReference>
<dbReference type="Proteomes" id="UP000199666">
    <property type="component" value="Unassembled WGS sequence"/>
</dbReference>
<reference evidence="7 8" key="1">
    <citation type="submission" date="2016-10" db="EMBL/GenBank/DDBJ databases">
        <authorList>
            <person name="de Groot N.N."/>
        </authorList>
    </citation>
    <scope>NUCLEOTIDE SEQUENCE [LARGE SCALE GENOMIC DNA]</scope>
    <source>
        <strain evidence="7 8">DSM 18684</strain>
    </source>
</reference>
<dbReference type="RefSeq" id="WP_090991825.1">
    <property type="nucleotide sequence ID" value="NZ_FOPP01000001.1"/>
</dbReference>
<feature type="transmembrane region" description="Helical" evidence="5">
    <location>
        <begin position="6"/>
        <end position="24"/>
    </location>
</feature>
<evidence type="ECO:0000313" key="8">
    <source>
        <dbReference type="Proteomes" id="UP000199666"/>
    </source>
</evidence>
<dbReference type="SMART" id="SM00646">
    <property type="entry name" value="Ami_3"/>
    <property type="match status" value="1"/>
</dbReference>
<feature type="transmembrane region" description="Helical" evidence="5">
    <location>
        <begin position="101"/>
        <end position="119"/>
    </location>
</feature>
<feature type="domain" description="MurNAc-LAA" evidence="6">
    <location>
        <begin position="370"/>
        <end position="483"/>
    </location>
</feature>
<dbReference type="SUPFAM" id="SSF53187">
    <property type="entry name" value="Zn-dependent exopeptidases"/>
    <property type="match status" value="1"/>
</dbReference>
<comment type="catalytic activity">
    <reaction evidence="1">
        <text>Hydrolyzes the link between N-acetylmuramoyl residues and L-amino acid residues in certain cell-wall glycopeptides.</text>
        <dbReference type="EC" id="3.5.1.28"/>
    </reaction>
</comment>
<evidence type="ECO:0000313" key="7">
    <source>
        <dbReference type="EMBL" id="SFG63016.1"/>
    </source>
</evidence>
<proteinExistence type="predicted"/>
<evidence type="ECO:0000256" key="3">
    <source>
        <dbReference type="ARBA" id="ARBA00022801"/>
    </source>
</evidence>
<dbReference type="OrthoDB" id="649093at2"/>
<dbReference type="InterPro" id="IPR008756">
    <property type="entry name" value="Peptidase_M56"/>
</dbReference>
<dbReference type="GO" id="GO:0008745">
    <property type="term" value="F:N-acetylmuramoyl-L-alanine amidase activity"/>
    <property type="evidence" value="ECO:0007669"/>
    <property type="project" value="UniProtKB-EC"/>
</dbReference>
<dbReference type="CDD" id="cd02696">
    <property type="entry name" value="MurNAc-LAA"/>
    <property type="match status" value="1"/>
</dbReference>
<keyword evidence="5" id="KW-0812">Transmembrane</keyword>
<accession>A0A1I2TKL5</accession>
<keyword evidence="4" id="KW-0175">Coiled coil</keyword>
<protein>
    <recommendedName>
        <fullName evidence="2">N-acetylmuramoyl-L-alanine amidase</fullName>
        <ecNumber evidence="2">3.5.1.28</ecNumber>
    </recommendedName>
</protein>
<feature type="transmembrane region" description="Helical" evidence="5">
    <location>
        <begin position="276"/>
        <end position="293"/>
    </location>
</feature>
<sequence>MELFSYLLKVSACSMLFFSFYLLVLRNFTFFKINRFYLLFSLLLSFVIPSLQFTIEREVASSTPIEGALVAPGMDLSKVALETPIVVSTGSAPYAQSEVDWYALLPYLYGGIVAGLLLLTGWRVYQLLKHTGSVVKEINGLKVVTKQSGFTNCSFFNYVFVDEKSLTKGELVVLLAHEEVHARQYHSVDKLLLMVVKAVLWFNPIMYLYDKALEQAHEYEADEATSQQIGTETYATLLLNLAVAKSANPLIHNFVKSPIKQRIKMLFNSKSKNMKKLAYLLALPIGLILIWGFTVDVVNVFPKGSQDKDFTLVIDAGHGGKDKGAVVDGVSEKEIALLMSKKLKVLAEEKGIKVMITRANDSYMSLKDRASLDGSFLISLHVNSAINGNTANGVEMFVSPSSDRLKDIRAMSMTFHLYKNLKSINGIAISNKPKQKKLYVLENSKMPGVTLELGYLTNKNDFQFITNEQKQNELAKAIIEGVLNYRKNSKSDEEIKAMQKEVDRISADYAAWKRSDKYKLNLAKAAKIRQKTLTGKIESLHYFSVRNILDGFILNVDGERYRVYLTKEQLKHFNLAVGDPISVKASETAAWIDSEYPVIQPKEIKNVDKISSTSPKPMLHSSSTLTVDQHTKLTYVKDGVMSIFDGELKAEEIEIDTEGGLVTAKNARFKKANGKLTSAALMKFNTRTGGFSANYMTKDNSAAFELISKLKYEASDSVTINRVMGSGIILSGNIKLAIDNYTIKGRIVSVNAGSNVLTAHLGSLKKGNGPEIKYEKMEFDLLTKETKYSN</sequence>
<dbReference type="STRING" id="414048.SAMN04489864_101349"/>
<keyword evidence="8" id="KW-1185">Reference proteome</keyword>
<evidence type="ECO:0000256" key="5">
    <source>
        <dbReference type="SAM" id="Phobius"/>
    </source>
</evidence>
<keyword evidence="3" id="KW-0378">Hydrolase</keyword>
<dbReference type="InterPro" id="IPR050695">
    <property type="entry name" value="N-acetylmuramoyl_amidase_3"/>
</dbReference>
<dbReference type="InterPro" id="IPR002508">
    <property type="entry name" value="MurNAc-LAA_cat"/>
</dbReference>
<dbReference type="Pfam" id="PF01520">
    <property type="entry name" value="Amidase_3"/>
    <property type="match status" value="1"/>
</dbReference>
<dbReference type="AlphaFoldDB" id="A0A1I2TKL5"/>
<dbReference type="GO" id="GO:0009253">
    <property type="term" value="P:peptidoglycan catabolic process"/>
    <property type="evidence" value="ECO:0007669"/>
    <property type="project" value="InterPro"/>
</dbReference>
<dbReference type="CDD" id="cd07341">
    <property type="entry name" value="M56_BlaR1_MecR1_like"/>
    <property type="match status" value="1"/>
</dbReference>
<keyword evidence="5" id="KW-1133">Transmembrane helix</keyword>
<gene>
    <name evidence="7" type="ORF">SAMN04489864_101349</name>
</gene>
<dbReference type="EC" id="3.5.1.28" evidence="2"/>
<dbReference type="EMBL" id="FOPP01000001">
    <property type="protein sequence ID" value="SFG63016.1"/>
    <property type="molecule type" value="Genomic_DNA"/>
</dbReference>
<dbReference type="Gene3D" id="3.40.630.40">
    <property type="entry name" value="Zn-dependent exopeptidases"/>
    <property type="match status" value="1"/>
</dbReference>